<evidence type="ECO:0008006" key="5">
    <source>
        <dbReference type="Google" id="ProtNLM"/>
    </source>
</evidence>
<feature type="chain" id="PRO_5038654553" description="Lipoprotein" evidence="2">
    <location>
        <begin position="20"/>
        <end position="164"/>
    </location>
</feature>
<dbReference type="Proteomes" id="UP000235589">
    <property type="component" value="Chromosome"/>
</dbReference>
<feature type="region of interest" description="Disordered" evidence="1">
    <location>
        <begin position="23"/>
        <end position="107"/>
    </location>
</feature>
<dbReference type="PROSITE" id="PS51257">
    <property type="entry name" value="PROKAR_LIPOPROTEIN"/>
    <property type="match status" value="1"/>
</dbReference>
<feature type="compositionally biased region" description="Basic and acidic residues" evidence="1">
    <location>
        <begin position="41"/>
        <end position="64"/>
    </location>
</feature>
<dbReference type="AlphaFoldDB" id="A0A2K9P4F5"/>
<dbReference type="GeneID" id="98063378"/>
<dbReference type="KEGG" id="mpec:B9O19_02002"/>
<evidence type="ECO:0000256" key="2">
    <source>
        <dbReference type="SAM" id="SignalP"/>
    </source>
</evidence>
<sequence length="164" mass="17605">MKKLMAIVLTGVLAVSVLAACGNTDKDNAEPTKAPVSNSVKSEEDKATAKPDTDKKTDSDKDSSSEEGNTSGDKDDVKAKAGDKEDADATAPPKLQTADEAANDTTTIDKEIADIEQLIIDGNYDDALMQIKALNTKNLTDAEKEKVQEYYEKIEDYISNGLTD</sequence>
<keyword evidence="4" id="KW-1185">Reference proteome</keyword>
<organism evidence="3 4">
    <name type="scientific">Monoglobus pectinilyticus</name>
    <dbReference type="NCBI Taxonomy" id="1981510"/>
    <lineage>
        <taxon>Bacteria</taxon>
        <taxon>Bacillati</taxon>
        <taxon>Bacillota</taxon>
        <taxon>Clostridia</taxon>
        <taxon>Monoglobales</taxon>
        <taxon>Monoglobaceae</taxon>
        <taxon>Monoglobus</taxon>
    </lineage>
</organism>
<dbReference type="OrthoDB" id="8613538at2"/>
<reference evidence="3 4" key="1">
    <citation type="submission" date="2017-04" db="EMBL/GenBank/DDBJ databases">
        <title>Monoglobus pectinilyticus 14 draft genome.</title>
        <authorList>
            <person name="Kim C."/>
            <person name="Rosendale D.I."/>
            <person name="Kelly W.J."/>
            <person name="Tannock G.W."/>
            <person name="Patchett M.L."/>
            <person name="Jordens J.Z."/>
        </authorList>
    </citation>
    <scope>NUCLEOTIDE SEQUENCE [LARGE SCALE GENOMIC DNA]</scope>
    <source>
        <strain evidence="3 4">14</strain>
    </source>
</reference>
<name>A0A2K9P4F5_9FIRM</name>
<accession>A0A2K9P4F5</accession>
<evidence type="ECO:0000313" key="4">
    <source>
        <dbReference type="Proteomes" id="UP000235589"/>
    </source>
</evidence>
<dbReference type="RefSeq" id="WP_102366283.1">
    <property type="nucleotide sequence ID" value="NZ_CP020991.1"/>
</dbReference>
<protein>
    <recommendedName>
        <fullName evidence="5">Lipoprotein</fullName>
    </recommendedName>
</protein>
<keyword evidence="2" id="KW-0732">Signal</keyword>
<dbReference type="EMBL" id="CP020991">
    <property type="protein sequence ID" value="AUO20146.1"/>
    <property type="molecule type" value="Genomic_DNA"/>
</dbReference>
<evidence type="ECO:0000313" key="3">
    <source>
        <dbReference type="EMBL" id="AUO20146.1"/>
    </source>
</evidence>
<feature type="signal peptide" evidence="2">
    <location>
        <begin position="1"/>
        <end position="19"/>
    </location>
</feature>
<gene>
    <name evidence="3" type="ORF">B9O19_02002</name>
</gene>
<proteinExistence type="predicted"/>
<evidence type="ECO:0000256" key="1">
    <source>
        <dbReference type="SAM" id="MobiDB-lite"/>
    </source>
</evidence>
<feature type="compositionally biased region" description="Basic and acidic residues" evidence="1">
    <location>
        <begin position="72"/>
        <end position="84"/>
    </location>
</feature>